<dbReference type="RefSeq" id="WP_159440073.1">
    <property type="nucleotide sequence ID" value="NZ_FTOM01000010.1"/>
</dbReference>
<dbReference type="STRING" id="407234.SAMN05421795_11020"/>
<sequence length="49" mass="5063">MVQIHILQRSLKLARTALSLPADSMWHDALGAASLGVILVAGLSLGGPL</sequence>
<name>A0A1N7MU94_9RHOB</name>
<dbReference type="EMBL" id="FTOM01000010">
    <property type="protein sequence ID" value="SIS89693.1"/>
    <property type="molecule type" value="Genomic_DNA"/>
</dbReference>
<evidence type="ECO:0000313" key="1">
    <source>
        <dbReference type="EMBL" id="SIS89693.1"/>
    </source>
</evidence>
<keyword evidence="2" id="KW-1185">Reference proteome</keyword>
<reference evidence="2" key="1">
    <citation type="submission" date="2017-01" db="EMBL/GenBank/DDBJ databases">
        <authorList>
            <person name="Varghese N."/>
            <person name="Submissions S."/>
        </authorList>
    </citation>
    <scope>NUCLEOTIDE SEQUENCE [LARGE SCALE GENOMIC DNA]</scope>
    <source>
        <strain evidence="2">DSM 18714</strain>
    </source>
</reference>
<dbReference type="Proteomes" id="UP000186098">
    <property type="component" value="Unassembled WGS sequence"/>
</dbReference>
<dbReference type="AlphaFoldDB" id="A0A1N7MU94"/>
<protein>
    <submittedName>
        <fullName evidence="1">Uncharacterized protein</fullName>
    </submittedName>
</protein>
<gene>
    <name evidence="1" type="ORF">SAMN05421795_11020</name>
</gene>
<proteinExistence type="predicted"/>
<evidence type="ECO:0000313" key="2">
    <source>
        <dbReference type="Proteomes" id="UP000186098"/>
    </source>
</evidence>
<organism evidence="1 2">
    <name type="scientific">Phaeovulum vinaykumarii</name>
    <dbReference type="NCBI Taxonomy" id="407234"/>
    <lineage>
        <taxon>Bacteria</taxon>
        <taxon>Pseudomonadati</taxon>
        <taxon>Pseudomonadota</taxon>
        <taxon>Alphaproteobacteria</taxon>
        <taxon>Rhodobacterales</taxon>
        <taxon>Paracoccaceae</taxon>
        <taxon>Phaeovulum</taxon>
    </lineage>
</organism>
<accession>A0A1N7MU94</accession>